<accession>A0A2Z5JNC5</accession>
<dbReference type="KEGG" id="sata:C5746_39050"/>
<proteinExistence type="predicted"/>
<sequence>MTPTPLYEAQANDYALLSFDGRVLEVFGYVDDARYHLWERPCLEFRPGRMRRLQIITKHGRGHSIPYDEHLLPGLQALADHLARSLPPEAPKH</sequence>
<dbReference type="RefSeq" id="WP_114248336.1">
    <property type="nucleotide sequence ID" value="NZ_CP027306.1"/>
</dbReference>
<dbReference type="EMBL" id="CP027306">
    <property type="protein sequence ID" value="AXE81936.1"/>
    <property type="molecule type" value="Genomic_DNA"/>
</dbReference>
<organism evidence="1 2">
    <name type="scientific">Streptomyces atratus</name>
    <dbReference type="NCBI Taxonomy" id="1893"/>
    <lineage>
        <taxon>Bacteria</taxon>
        <taxon>Bacillati</taxon>
        <taxon>Actinomycetota</taxon>
        <taxon>Actinomycetes</taxon>
        <taxon>Kitasatosporales</taxon>
        <taxon>Streptomycetaceae</taxon>
        <taxon>Streptomyces</taxon>
    </lineage>
</organism>
<dbReference type="AlphaFoldDB" id="A0A2Z5JNC5"/>
<evidence type="ECO:0000313" key="2">
    <source>
        <dbReference type="Proteomes" id="UP000252698"/>
    </source>
</evidence>
<evidence type="ECO:0000313" key="1">
    <source>
        <dbReference type="EMBL" id="AXE81936.1"/>
    </source>
</evidence>
<dbReference type="Proteomes" id="UP000252698">
    <property type="component" value="Chromosome"/>
</dbReference>
<gene>
    <name evidence="1" type="ORF">C5746_39050</name>
</gene>
<reference evidence="1 2" key="1">
    <citation type="journal article" date="2018" name="Front. Microbiol.">
        <title>Genome Sequencing of Streptomyces atratus SCSIOZH16 and Activation Production of Nocardamine via Metabolic Engineering.</title>
        <authorList>
            <person name="Li Y."/>
            <person name="Zhang C."/>
            <person name="Liu C."/>
            <person name="Ju J."/>
            <person name="Ma J."/>
        </authorList>
    </citation>
    <scope>NUCLEOTIDE SEQUENCE [LARGE SCALE GENOMIC DNA]</scope>
    <source>
        <strain evidence="1 2">SCSIO_ZH16</strain>
    </source>
</reference>
<name>A0A2Z5JNC5_STRAR</name>
<protein>
    <submittedName>
        <fullName evidence="1">Uncharacterized protein</fullName>
    </submittedName>
</protein>
<dbReference type="GeneID" id="95524294"/>